<reference evidence="8 9" key="1">
    <citation type="submission" date="2019-01" db="EMBL/GenBank/DDBJ databases">
        <title>Draft genome sequence of Dictyobacter sp. Uno17.</title>
        <authorList>
            <person name="Wang C.M."/>
            <person name="Zheng Y."/>
            <person name="Sakai Y."/>
            <person name="Abe K."/>
            <person name="Yokota A."/>
            <person name="Yabe S."/>
        </authorList>
    </citation>
    <scope>NUCLEOTIDE SEQUENCE [LARGE SCALE GENOMIC DNA]</scope>
    <source>
        <strain evidence="8 9">Uno17</strain>
    </source>
</reference>
<dbReference type="InterPro" id="IPR007016">
    <property type="entry name" value="O-antigen_ligase-rel_domated"/>
</dbReference>
<accession>A0A5A5TAM9</accession>
<evidence type="ECO:0000256" key="1">
    <source>
        <dbReference type="ARBA" id="ARBA00004141"/>
    </source>
</evidence>
<keyword evidence="3 6" id="KW-1133">Transmembrane helix</keyword>
<evidence type="ECO:0000256" key="6">
    <source>
        <dbReference type="SAM" id="Phobius"/>
    </source>
</evidence>
<name>A0A5A5TAM9_9CHLR</name>
<keyword evidence="2 6" id="KW-0812">Transmembrane</keyword>
<organism evidence="8 9">
    <name type="scientific">Dictyobacter arantiisoli</name>
    <dbReference type="NCBI Taxonomy" id="2014874"/>
    <lineage>
        <taxon>Bacteria</taxon>
        <taxon>Bacillati</taxon>
        <taxon>Chloroflexota</taxon>
        <taxon>Ktedonobacteria</taxon>
        <taxon>Ktedonobacterales</taxon>
        <taxon>Dictyobacteraceae</taxon>
        <taxon>Dictyobacter</taxon>
    </lineage>
</organism>
<keyword evidence="4 6" id="KW-0472">Membrane</keyword>
<feature type="transmembrane region" description="Helical" evidence="6">
    <location>
        <begin position="469"/>
        <end position="500"/>
    </location>
</feature>
<feature type="compositionally biased region" description="Polar residues" evidence="5">
    <location>
        <begin position="1"/>
        <end position="13"/>
    </location>
</feature>
<evidence type="ECO:0000256" key="2">
    <source>
        <dbReference type="ARBA" id="ARBA00022692"/>
    </source>
</evidence>
<feature type="transmembrane region" description="Helical" evidence="6">
    <location>
        <begin position="83"/>
        <end position="105"/>
    </location>
</feature>
<feature type="domain" description="O-antigen ligase-related" evidence="7">
    <location>
        <begin position="292"/>
        <end position="482"/>
    </location>
</feature>
<evidence type="ECO:0000313" key="8">
    <source>
        <dbReference type="EMBL" id="GCF08039.1"/>
    </source>
</evidence>
<dbReference type="AlphaFoldDB" id="A0A5A5TAM9"/>
<dbReference type="PANTHER" id="PTHR37422:SF13">
    <property type="entry name" value="LIPOPOLYSACCHARIDE BIOSYNTHESIS PROTEIN PA4999-RELATED"/>
    <property type="match status" value="1"/>
</dbReference>
<sequence length="572" mass="64539">MSLSKNHSASEVANSHEPDIPEGRVASSQRAIPVPPSHNIHEAVEAHSFFWRNRLFECLLILSMALFYLIGNQSVKYPIGNLAAWNPLLGLPFLCIFIAVCWYRLPFALGLLPLALPYYLMPKVVVRSASFSPAEIVLWICVAVACLQLAMFRHKWSYRRSLPEIRTQLGPFFWPILLFVLVSLISIVIASEHNVALRAFREEIFDPLIYVGLILLCFRTRQDLGRLLGALFATGLVVAFFSIVQFYLFQDTYAVYGSDPSVGLLFDYTLPVGLAIVLARISWKVRLFVLLLCIPFIYALVHNNSRGSVIAAFPIAVIFVVILAFRNRKVLLVSSMLALVLAAGGYGVFHNKVNNFVMNTIINGHADKKGISTLTRRLYLWQSATAMIHDQPWLGYGLDNWLCHYADPHVTVSDTTDDTRYKPNDPQFAWVQSCPAAPHYYIVGEVNGKTTHMYDQADLSHPHNIFLHVWVSVGIFGLLAFIAFLVLFFWSFGAILRYLAKHQIVDSEHWRWMAIAAAAALLAALVQGVVDSSFLAQDLSFCFWLLMATIFVIRSQIGMSWQDLLPLRRTQL</sequence>
<feature type="transmembrane region" description="Helical" evidence="6">
    <location>
        <begin position="227"/>
        <end position="249"/>
    </location>
</feature>
<feature type="transmembrane region" description="Helical" evidence="6">
    <location>
        <begin position="172"/>
        <end position="192"/>
    </location>
</feature>
<dbReference type="GO" id="GO:0016020">
    <property type="term" value="C:membrane"/>
    <property type="evidence" value="ECO:0007669"/>
    <property type="project" value="UniProtKB-SubCell"/>
</dbReference>
<dbReference type="RefSeq" id="WP_172631956.1">
    <property type="nucleotide sequence ID" value="NZ_BIXY01000018.1"/>
</dbReference>
<feature type="transmembrane region" description="Helical" evidence="6">
    <location>
        <begin position="307"/>
        <end position="325"/>
    </location>
</feature>
<dbReference type="PANTHER" id="PTHR37422">
    <property type="entry name" value="TEICHURONIC ACID BIOSYNTHESIS PROTEIN TUAE"/>
    <property type="match status" value="1"/>
</dbReference>
<dbReference type="InterPro" id="IPR051533">
    <property type="entry name" value="WaaL-like"/>
</dbReference>
<feature type="transmembrane region" description="Helical" evidence="6">
    <location>
        <begin position="125"/>
        <end position="151"/>
    </location>
</feature>
<feature type="transmembrane region" description="Helical" evidence="6">
    <location>
        <begin position="330"/>
        <end position="349"/>
    </location>
</feature>
<comment type="caution">
    <text evidence="8">The sequence shown here is derived from an EMBL/GenBank/DDBJ whole genome shotgun (WGS) entry which is preliminary data.</text>
</comment>
<keyword evidence="9" id="KW-1185">Reference proteome</keyword>
<dbReference type="Proteomes" id="UP000322530">
    <property type="component" value="Unassembled WGS sequence"/>
</dbReference>
<feature type="transmembrane region" description="Helical" evidence="6">
    <location>
        <begin position="512"/>
        <end position="530"/>
    </location>
</feature>
<dbReference type="Pfam" id="PF04932">
    <property type="entry name" value="Wzy_C"/>
    <property type="match status" value="1"/>
</dbReference>
<gene>
    <name evidence="8" type="ORF">KDI_16030</name>
</gene>
<evidence type="ECO:0000256" key="5">
    <source>
        <dbReference type="SAM" id="MobiDB-lite"/>
    </source>
</evidence>
<evidence type="ECO:0000256" key="4">
    <source>
        <dbReference type="ARBA" id="ARBA00023136"/>
    </source>
</evidence>
<evidence type="ECO:0000256" key="3">
    <source>
        <dbReference type="ARBA" id="ARBA00022989"/>
    </source>
</evidence>
<proteinExistence type="predicted"/>
<feature type="transmembrane region" description="Helical" evidence="6">
    <location>
        <begin position="261"/>
        <end position="278"/>
    </location>
</feature>
<dbReference type="EMBL" id="BIXY01000018">
    <property type="protein sequence ID" value="GCF08039.1"/>
    <property type="molecule type" value="Genomic_DNA"/>
</dbReference>
<feature type="transmembrane region" description="Helical" evidence="6">
    <location>
        <begin position="54"/>
        <end position="71"/>
    </location>
</feature>
<protein>
    <recommendedName>
        <fullName evidence="7">O-antigen ligase-related domain-containing protein</fullName>
    </recommendedName>
</protein>
<feature type="transmembrane region" description="Helical" evidence="6">
    <location>
        <begin position="285"/>
        <end position="301"/>
    </location>
</feature>
<feature type="region of interest" description="Disordered" evidence="5">
    <location>
        <begin position="1"/>
        <end position="25"/>
    </location>
</feature>
<feature type="transmembrane region" description="Helical" evidence="6">
    <location>
        <begin position="536"/>
        <end position="553"/>
    </location>
</feature>
<evidence type="ECO:0000259" key="7">
    <source>
        <dbReference type="Pfam" id="PF04932"/>
    </source>
</evidence>
<evidence type="ECO:0000313" key="9">
    <source>
        <dbReference type="Proteomes" id="UP000322530"/>
    </source>
</evidence>
<comment type="subcellular location">
    <subcellularLocation>
        <location evidence="1">Membrane</location>
        <topology evidence="1">Multi-pass membrane protein</topology>
    </subcellularLocation>
</comment>